<feature type="signal peptide" evidence="4">
    <location>
        <begin position="1"/>
        <end position="28"/>
    </location>
</feature>
<dbReference type="InterPro" id="IPR006501">
    <property type="entry name" value="Pectinesterase_inhib_dom"/>
</dbReference>
<dbReference type="InterPro" id="IPR034086">
    <property type="entry name" value="PMEI_plant"/>
</dbReference>
<evidence type="ECO:0000259" key="5">
    <source>
        <dbReference type="SMART" id="SM00856"/>
    </source>
</evidence>
<keyword evidence="6" id="KW-1185">Reference proteome</keyword>
<dbReference type="NCBIfam" id="TIGR01614">
    <property type="entry name" value="PME_inhib"/>
    <property type="match status" value="1"/>
</dbReference>
<dbReference type="Gene3D" id="1.20.140.40">
    <property type="entry name" value="Invertase/pectin methylesterase inhibitor family protein"/>
    <property type="match status" value="1"/>
</dbReference>
<dbReference type="GeneID" id="104781452"/>
<dbReference type="Proteomes" id="UP000694864">
    <property type="component" value="Chromosome 4"/>
</dbReference>
<dbReference type="RefSeq" id="XP_010504428.1">
    <property type="nucleotide sequence ID" value="XM_010506126.2"/>
</dbReference>
<sequence length="184" mass="21365">MATILIKHITFPFSLLLFMFFEFTTANAMLINDMYEFCKETEDVNFCLKYIGTDTRILDARDFHDVLVIAISQCQIQVTNATRQINKVRQKFSGPIGARRIFFCHKYYQLASAYFQKAYGEAEDDRYASIAQISATYGSNYMRKCEDEWKKNGLIQQSPFTFYNTNVVKLLSIIQVIIGKIKYG</sequence>
<proteinExistence type="inferred from homology"/>
<dbReference type="Pfam" id="PF04043">
    <property type="entry name" value="PMEI"/>
    <property type="match status" value="1"/>
</dbReference>
<dbReference type="InterPro" id="IPR035513">
    <property type="entry name" value="Invertase/methylesterase_inhib"/>
</dbReference>
<keyword evidence="1 4" id="KW-0732">Signal</keyword>
<evidence type="ECO:0000256" key="3">
    <source>
        <dbReference type="ARBA" id="ARBA00038471"/>
    </source>
</evidence>
<gene>
    <name evidence="7" type="primary">LOC104781452</name>
</gene>
<evidence type="ECO:0000313" key="7">
    <source>
        <dbReference type="RefSeq" id="XP_010504428.1"/>
    </source>
</evidence>
<accession>A0ABM0YQI6</accession>
<reference evidence="6" key="1">
    <citation type="journal article" date="2014" name="Nat. Commun.">
        <title>The emerging biofuel crop Camelina sativa retains a highly undifferentiated hexaploid genome structure.</title>
        <authorList>
            <person name="Kagale S."/>
            <person name="Koh C."/>
            <person name="Nixon J."/>
            <person name="Bollina V."/>
            <person name="Clarke W.E."/>
            <person name="Tuteja R."/>
            <person name="Spillane C."/>
            <person name="Robinson S.J."/>
            <person name="Links M.G."/>
            <person name="Clarke C."/>
            <person name="Higgins E.E."/>
            <person name="Huebert T."/>
            <person name="Sharpe A.G."/>
            <person name="Parkin I.A."/>
        </authorList>
    </citation>
    <scope>NUCLEOTIDE SEQUENCE [LARGE SCALE GENOMIC DNA]</scope>
    <source>
        <strain evidence="6">cv. DH55</strain>
    </source>
</reference>
<keyword evidence="2" id="KW-1015">Disulfide bond</keyword>
<evidence type="ECO:0000256" key="2">
    <source>
        <dbReference type="ARBA" id="ARBA00023157"/>
    </source>
</evidence>
<dbReference type="SUPFAM" id="SSF101148">
    <property type="entry name" value="Plant invertase/pectin methylesterase inhibitor"/>
    <property type="match status" value="1"/>
</dbReference>
<evidence type="ECO:0000256" key="1">
    <source>
        <dbReference type="ARBA" id="ARBA00022729"/>
    </source>
</evidence>
<reference evidence="7" key="2">
    <citation type="submission" date="2025-08" db="UniProtKB">
        <authorList>
            <consortium name="RefSeq"/>
        </authorList>
    </citation>
    <scope>IDENTIFICATION</scope>
    <source>
        <tissue evidence="7">Leaf</tissue>
    </source>
</reference>
<dbReference type="CDD" id="cd15797">
    <property type="entry name" value="PMEI"/>
    <property type="match status" value="1"/>
</dbReference>
<dbReference type="SMART" id="SM00856">
    <property type="entry name" value="PMEI"/>
    <property type="match status" value="1"/>
</dbReference>
<dbReference type="PANTHER" id="PTHR36710:SF18">
    <property type="entry name" value="PECTINESTERASE INHIBITOR 5-RELATED"/>
    <property type="match status" value="1"/>
</dbReference>
<protein>
    <submittedName>
        <fullName evidence="7">Uncharacterized protein LOC104781452</fullName>
    </submittedName>
</protein>
<comment type="similarity">
    <text evidence="3">Belongs to the PMEI family.</text>
</comment>
<feature type="chain" id="PRO_5045899981" evidence="4">
    <location>
        <begin position="29"/>
        <end position="184"/>
    </location>
</feature>
<feature type="domain" description="Pectinesterase inhibitor" evidence="5">
    <location>
        <begin position="29"/>
        <end position="177"/>
    </location>
</feature>
<organism evidence="6 7">
    <name type="scientific">Camelina sativa</name>
    <name type="common">False flax</name>
    <name type="synonym">Myagrum sativum</name>
    <dbReference type="NCBI Taxonomy" id="90675"/>
    <lineage>
        <taxon>Eukaryota</taxon>
        <taxon>Viridiplantae</taxon>
        <taxon>Streptophyta</taxon>
        <taxon>Embryophyta</taxon>
        <taxon>Tracheophyta</taxon>
        <taxon>Spermatophyta</taxon>
        <taxon>Magnoliopsida</taxon>
        <taxon>eudicotyledons</taxon>
        <taxon>Gunneridae</taxon>
        <taxon>Pentapetalae</taxon>
        <taxon>rosids</taxon>
        <taxon>malvids</taxon>
        <taxon>Brassicales</taxon>
        <taxon>Brassicaceae</taxon>
        <taxon>Camelineae</taxon>
        <taxon>Camelina</taxon>
    </lineage>
</organism>
<evidence type="ECO:0000256" key="4">
    <source>
        <dbReference type="SAM" id="SignalP"/>
    </source>
</evidence>
<dbReference type="PANTHER" id="PTHR36710">
    <property type="entry name" value="PECTINESTERASE INHIBITOR-LIKE"/>
    <property type="match status" value="1"/>
</dbReference>
<evidence type="ECO:0000313" key="6">
    <source>
        <dbReference type="Proteomes" id="UP000694864"/>
    </source>
</evidence>
<dbReference type="InterPro" id="IPR052421">
    <property type="entry name" value="PCW_Enzyme_Inhibitor"/>
</dbReference>
<name>A0ABM0YQI6_CAMSA</name>